<dbReference type="PANTHER" id="PTHR44591">
    <property type="entry name" value="STRESS RESPONSE REGULATOR PROTEIN 1"/>
    <property type="match status" value="1"/>
</dbReference>
<dbReference type="SMART" id="SM00448">
    <property type="entry name" value="REC"/>
    <property type="match status" value="1"/>
</dbReference>
<dbReference type="GO" id="GO:0000160">
    <property type="term" value="P:phosphorelay signal transduction system"/>
    <property type="evidence" value="ECO:0007669"/>
    <property type="project" value="InterPro"/>
</dbReference>
<sequence length="308" mass="33812">MGTPRLLVVDDEPINLEIVAEYFDGLGYTLDTATHGEEAWTLMDGGGHYDLIVLDRMMPVLDGIALLRRIKADRRFAETPVIMQTAAGAPDQIREGLAAGAYYYLVKPYERDSLLAIVRSALTDSTARDQLRQRLAEHGNALKLLSNAEFSLRSVDEASALAAFLALGCPRPEAAVIGISELLVNAVEHGNLGISYAEKAMLKQTDRWLEEVQRRLDLPENRHKHVRVTLTRTDSAVCIRVEDEGSGFDWAPYLDFDPQRACDPNGRGIALARAASFDSLCYEGCGNTVVATIAHTDQASPPCPNCRN</sequence>
<evidence type="ECO:0000313" key="5">
    <source>
        <dbReference type="Proteomes" id="UP000663444"/>
    </source>
</evidence>
<dbReference type="SUPFAM" id="SSF52172">
    <property type="entry name" value="CheY-like"/>
    <property type="match status" value="1"/>
</dbReference>
<evidence type="ECO:0000256" key="2">
    <source>
        <dbReference type="PROSITE-ProRule" id="PRU00169"/>
    </source>
</evidence>
<dbReference type="Gene3D" id="3.40.50.2300">
    <property type="match status" value="1"/>
</dbReference>
<dbReference type="InterPro" id="IPR011006">
    <property type="entry name" value="CheY-like_superfamily"/>
</dbReference>
<dbReference type="InterPro" id="IPR036890">
    <property type="entry name" value="HATPase_C_sf"/>
</dbReference>
<name>A0A974SR62_9RHOO</name>
<dbReference type="InterPro" id="IPR003594">
    <property type="entry name" value="HATPase_dom"/>
</dbReference>
<dbReference type="Pfam" id="PF00072">
    <property type="entry name" value="Response_reg"/>
    <property type="match status" value="1"/>
</dbReference>
<keyword evidence="1 2" id="KW-0597">Phosphoprotein</keyword>
<dbReference type="InterPro" id="IPR050595">
    <property type="entry name" value="Bact_response_regulator"/>
</dbReference>
<feature type="domain" description="Response regulatory" evidence="3">
    <location>
        <begin position="5"/>
        <end position="122"/>
    </location>
</feature>
<dbReference type="PANTHER" id="PTHR44591:SF3">
    <property type="entry name" value="RESPONSE REGULATORY DOMAIN-CONTAINING PROTEIN"/>
    <property type="match status" value="1"/>
</dbReference>
<gene>
    <name evidence="4" type="ORF">IWH25_06180</name>
</gene>
<proteinExistence type="predicted"/>
<evidence type="ECO:0000256" key="1">
    <source>
        <dbReference type="ARBA" id="ARBA00022553"/>
    </source>
</evidence>
<protein>
    <submittedName>
        <fullName evidence="4">Response regulator</fullName>
    </submittedName>
</protein>
<dbReference type="RefSeq" id="WP_203388455.1">
    <property type="nucleotide sequence ID" value="NZ_CP064781.1"/>
</dbReference>
<dbReference type="Proteomes" id="UP000663444">
    <property type="component" value="Chromosome"/>
</dbReference>
<dbReference type="InterPro" id="IPR001789">
    <property type="entry name" value="Sig_transdc_resp-reg_receiver"/>
</dbReference>
<dbReference type="CDD" id="cd17574">
    <property type="entry name" value="REC_OmpR"/>
    <property type="match status" value="1"/>
</dbReference>
<keyword evidence="5" id="KW-1185">Reference proteome</keyword>
<reference evidence="4" key="1">
    <citation type="submission" date="2020-11" db="EMBL/GenBank/DDBJ databases">
        <title>Azospira restricta DSM 18626 genome sequence.</title>
        <authorList>
            <person name="Moe W.M."/>
        </authorList>
    </citation>
    <scope>NUCLEOTIDE SEQUENCE</scope>
    <source>
        <strain evidence="4">DSM 18626</strain>
    </source>
</reference>
<dbReference type="Pfam" id="PF13581">
    <property type="entry name" value="HATPase_c_2"/>
    <property type="match status" value="1"/>
</dbReference>
<accession>A0A974SR62</accession>
<organism evidence="4 5">
    <name type="scientific">Azospira restricta</name>
    <dbReference type="NCBI Taxonomy" id="404405"/>
    <lineage>
        <taxon>Bacteria</taxon>
        <taxon>Pseudomonadati</taxon>
        <taxon>Pseudomonadota</taxon>
        <taxon>Betaproteobacteria</taxon>
        <taxon>Rhodocyclales</taxon>
        <taxon>Rhodocyclaceae</taxon>
        <taxon>Azospira</taxon>
    </lineage>
</organism>
<dbReference type="PROSITE" id="PS50110">
    <property type="entry name" value="RESPONSE_REGULATORY"/>
    <property type="match status" value="1"/>
</dbReference>
<dbReference type="SUPFAM" id="SSF55874">
    <property type="entry name" value="ATPase domain of HSP90 chaperone/DNA topoisomerase II/histidine kinase"/>
    <property type="match status" value="1"/>
</dbReference>
<dbReference type="KEGG" id="ares:IWH25_06180"/>
<evidence type="ECO:0000313" key="4">
    <source>
        <dbReference type="EMBL" id="QRJ64927.1"/>
    </source>
</evidence>
<evidence type="ECO:0000259" key="3">
    <source>
        <dbReference type="PROSITE" id="PS50110"/>
    </source>
</evidence>
<dbReference type="AlphaFoldDB" id="A0A974SR62"/>
<dbReference type="EMBL" id="CP064781">
    <property type="protein sequence ID" value="QRJ64927.1"/>
    <property type="molecule type" value="Genomic_DNA"/>
</dbReference>
<dbReference type="Gene3D" id="3.30.565.10">
    <property type="entry name" value="Histidine kinase-like ATPase, C-terminal domain"/>
    <property type="match status" value="1"/>
</dbReference>
<dbReference type="CDD" id="cd16936">
    <property type="entry name" value="HATPase_RsbW-like"/>
    <property type="match status" value="1"/>
</dbReference>
<feature type="modified residue" description="4-aspartylphosphate" evidence="2">
    <location>
        <position position="55"/>
    </location>
</feature>